<evidence type="ECO:0000256" key="4">
    <source>
        <dbReference type="ARBA" id="ARBA00022475"/>
    </source>
</evidence>
<feature type="region of interest" description="Disordered" evidence="9">
    <location>
        <begin position="490"/>
        <end position="541"/>
    </location>
</feature>
<feature type="transmembrane region" description="Helical" evidence="10">
    <location>
        <begin position="459"/>
        <end position="479"/>
    </location>
</feature>
<evidence type="ECO:0000256" key="8">
    <source>
        <dbReference type="ARBA" id="ARBA00023136"/>
    </source>
</evidence>
<name>A0A640SA21_9ACTN</name>
<evidence type="ECO:0000259" key="11">
    <source>
        <dbReference type="Pfam" id="PF00324"/>
    </source>
</evidence>
<accession>A0A640SA21</accession>
<keyword evidence="6" id="KW-0029">Amino-acid transport</keyword>
<keyword evidence="5 10" id="KW-0812">Transmembrane</keyword>
<dbReference type="PIRSF" id="PIRSF006060">
    <property type="entry name" value="AA_transporter"/>
    <property type="match status" value="1"/>
</dbReference>
<reference evidence="12 13" key="1">
    <citation type="submission" date="2019-12" db="EMBL/GenBank/DDBJ databases">
        <title>Whole genome shotgun sequence of Streptomyces caniferus NBRC 15389.</title>
        <authorList>
            <person name="Ichikawa N."/>
            <person name="Kimura A."/>
            <person name="Kitahashi Y."/>
            <person name="Komaki H."/>
            <person name="Tamura T."/>
        </authorList>
    </citation>
    <scope>NUCLEOTIDE SEQUENCE [LARGE SCALE GENOMIC DNA]</scope>
    <source>
        <strain evidence="12 13">NBRC 15389</strain>
    </source>
</reference>
<feature type="compositionally biased region" description="Low complexity" evidence="9">
    <location>
        <begin position="497"/>
        <end position="507"/>
    </location>
</feature>
<comment type="similarity">
    <text evidence="2">Belongs to the amino acid-polyamine-organocation (APC) superfamily. Amino acid transporter (AAT) (TC 2.A.3.1) family.</text>
</comment>
<keyword evidence="8 10" id="KW-0472">Membrane</keyword>
<feature type="transmembrane region" description="Helical" evidence="10">
    <location>
        <begin position="435"/>
        <end position="453"/>
    </location>
</feature>
<dbReference type="Proteomes" id="UP000435837">
    <property type="component" value="Unassembled WGS sequence"/>
</dbReference>
<feature type="region of interest" description="Disordered" evidence="9">
    <location>
        <begin position="1"/>
        <end position="30"/>
    </location>
</feature>
<evidence type="ECO:0000313" key="13">
    <source>
        <dbReference type="Proteomes" id="UP000435837"/>
    </source>
</evidence>
<feature type="domain" description="Amino acid permease/ SLC12A" evidence="11">
    <location>
        <begin position="45"/>
        <end position="451"/>
    </location>
</feature>
<evidence type="ECO:0000256" key="5">
    <source>
        <dbReference type="ARBA" id="ARBA00022692"/>
    </source>
</evidence>
<evidence type="ECO:0000256" key="3">
    <source>
        <dbReference type="ARBA" id="ARBA00022448"/>
    </source>
</evidence>
<evidence type="ECO:0000256" key="6">
    <source>
        <dbReference type="ARBA" id="ARBA00022970"/>
    </source>
</evidence>
<keyword evidence="4" id="KW-1003">Cell membrane</keyword>
<feature type="transmembrane region" description="Helical" evidence="10">
    <location>
        <begin position="313"/>
        <end position="334"/>
    </location>
</feature>
<feature type="transmembrane region" description="Helical" evidence="10">
    <location>
        <begin position="184"/>
        <end position="204"/>
    </location>
</feature>
<evidence type="ECO:0000256" key="9">
    <source>
        <dbReference type="SAM" id="MobiDB-lite"/>
    </source>
</evidence>
<feature type="transmembrane region" description="Helical" evidence="10">
    <location>
        <begin position="362"/>
        <end position="385"/>
    </location>
</feature>
<dbReference type="Gene3D" id="1.20.1740.10">
    <property type="entry name" value="Amino acid/polyamine transporter I"/>
    <property type="match status" value="1"/>
</dbReference>
<dbReference type="PANTHER" id="PTHR43495">
    <property type="entry name" value="GABA PERMEASE"/>
    <property type="match status" value="1"/>
</dbReference>
<dbReference type="PROSITE" id="PS00218">
    <property type="entry name" value="AMINO_ACID_PERMEASE_1"/>
    <property type="match status" value="1"/>
</dbReference>
<dbReference type="InterPro" id="IPR004840">
    <property type="entry name" value="Amino_acid_permease_CS"/>
</dbReference>
<dbReference type="InterPro" id="IPR004841">
    <property type="entry name" value="AA-permease/SLC12A_dom"/>
</dbReference>
<dbReference type="AlphaFoldDB" id="A0A640SA21"/>
<evidence type="ECO:0000256" key="7">
    <source>
        <dbReference type="ARBA" id="ARBA00022989"/>
    </source>
</evidence>
<evidence type="ECO:0000256" key="1">
    <source>
        <dbReference type="ARBA" id="ARBA00004651"/>
    </source>
</evidence>
<feature type="compositionally biased region" description="Low complexity" evidence="9">
    <location>
        <begin position="1"/>
        <end position="24"/>
    </location>
</feature>
<protein>
    <submittedName>
        <fullName evidence="12">L-asparagine permease</fullName>
    </submittedName>
</protein>
<keyword evidence="7 10" id="KW-1133">Transmembrane helix</keyword>
<feature type="transmembrane region" description="Helical" evidence="10">
    <location>
        <begin position="75"/>
        <end position="97"/>
    </location>
</feature>
<feature type="transmembrane region" description="Helical" evidence="10">
    <location>
        <begin position="153"/>
        <end position="172"/>
    </location>
</feature>
<feature type="transmembrane region" description="Helical" evidence="10">
    <location>
        <begin position="48"/>
        <end position="69"/>
    </location>
</feature>
<dbReference type="GO" id="GO:0006865">
    <property type="term" value="P:amino acid transport"/>
    <property type="evidence" value="ECO:0007669"/>
    <property type="project" value="UniProtKB-KW"/>
</dbReference>
<dbReference type="RefSeq" id="WP_246296050.1">
    <property type="nucleotide sequence ID" value="NZ_BAAATH010000063.1"/>
</dbReference>
<dbReference type="PANTHER" id="PTHR43495:SF1">
    <property type="entry name" value="L-ASPARAGINE PERMEASE"/>
    <property type="match status" value="1"/>
</dbReference>
<feature type="transmembrane region" description="Helical" evidence="10">
    <location>
        <begin position="391"/>
        <end position="414"/>
    </location>
</feature>
<feature type="compositionally biased region" description="Low complexity" evidence="9">
    <location>
        <begin position="515"/>
        <end position="541"/>
    </location>
</feature>
<evidence type="ECO:0000256" key="10">
    <source>
        <dbReference type="SAM" id="Phobius"/>
    </source>
</evidence>
<dbReference type="EMBL" id="BLIN01000005">
    <property type="protein sequence ID" value="GFE08010.1"/>
    <property type="molecule type" value="Genomic_DNA"/>
</dbReference>
<proteinExistence type="inferred from homology"/>
<dbReference type="GO" id="GO:0005886">
    <property type="term" value="C:plasma membrane"/>
    <property type="evidence" value="ECO:0007669"/>
    <property type="project" value="UniProtKB-SubCell"/>
</dbReference>
<evidence type="ECO:0000256" key="2">
    <source>
        <dbReference type="ARBA" id="ARBA00008583"/>
    </source>
</evidence>
<comment type="caution">
    <text evidence="12">The sequence shown here is derived from an EMBL/GenBank/DDBJ whole genome shotgun (WGS) entry which is preliminary data.</text>
</comment>
<gene>
    <name evidence="12" type="primary">ansP_2</name>
    <name evidence="12" type="ORF">Scani_42780</name>
</gene>
<feature type="transmembrane region" description="Helical" evidence="10">
    <location>
        <begin position="118"/>
        <end position="141"/>
    </location>
</feature>
<keyword evidence="3" id="KW-0813">Transport</keyword>
<feature type="transmembrane region" description="Helical" evidence="10">
    <location>
        <begin position="224"/>
        <end position="250"/>
    </location>
</feature>
<comment type="subcellular location">
    <subcellularLocation>
        <location evidence="1">Cell membrane</location>
        <topology evidence="1">Multi-pass membrane protein</topology>
    </subcellularLocation>
</comment>
<dbReference type="Pfam" id="PF00324">
    <property type="entry name" value="AA_permease"/>
    <property type="match status" value="1"/>
</dbReference>
<evidence type="ECO:0000313" key="12">
    <source>
        <dbReference type="EMBL" id="GFE08010.1"/>
    </source>
</evidence>
<dbReference type="GO" id="GO:0055085">
    <property type="term" value="P:transmembrane transport"/>
    <property type="evidence" value="ECO:0007669"/>
    <property type="project" value="InterPro"/>
</dbReference>
<dbReference type="FunFam" id="1.20.1740.10:FF:000001">
    <property type="entry name" value="Amino acid permease"/>
    <property type="match status" value="1"/>
</dbReference>
<organism evidence="12 13">
    <name type="scientific">Streptomyces caniferus</name>
    <dbReference type="NCBI Taxonomy" id="285557"/>
    <lineage>
        <taxon>Bacteria</taxon>
        <taxon>Bacillati</taxon>
        <taxon>Actinomycetota</taxon>
        <taxon>Actinomycetes</taxon>
        <taxon>Kitasatosporales</taxon>
        <taxon>Streptomycetaceae</taxon>
        <taxon>Streptomyces</taxon>
    </lineage>
</organism>
<sequence length="541" mass="56492">MSEQPLRQAERQQQQGAGQETAQRPAGGHVDAGDAGYQKSLTSRHVNMIAIGGAIGTGLFLGAGGRLAGAGPSLAVAYAVCGLFAFLVVRALGELVLHRPSSGAFVSYAREFLGEKGAFVAGWMYFLNWATTGIADITAVATYTHYWGMFSTVPQWVIALIALAVVLTVNLISVKIFGELEFWFAIVKVGALVVFMLIGIFLLVTQHPVGGHTPGPALIADHGGLFPTGTLAMLLVIQGVVFAYASVELVGVTAGETAEPEKIMPRAINSIMWRVALFYVGSVVLLAMLLPWSSYSAAESPFVTVLSRVGIPAAGGVMNLVVLTAAMSSLNSGLYSTGRILRSMAMSGSAPRFTGVMSRSQVPYGGILLTSGICVLGVGLNYVVPSEAFEIVLNFAAIGILSTWAMIMVCHLLFWRKARAGLLVRPGYRLPGSPWTESVTLVFLALVLVLMWADGGAGRTTVLALPAIAAALVAGWFLVRGRVGALRDAAAGGSGGPAATDGTGPAARPSDAAHTPHTQDTQDTHGTNSTNSTNSTESTEN</sequence>
<feature type="transmembrane region" description="Helical" evidence="10">
    <location>
        <begin position="271"/>
        <end position="293"/>
    </location>
</feature>